<comment type="caution">
    <text evidence="1">The sequence shown here is derived from an EMBL/GenBank/DDBJ whole genome shotgun (WGS) entry which is preliminary data.</text>
</comment>
<reference evidence="2" key="1">
    <citation type="journal article" date="2019" name="Int. J. Syst. Evol. Microbiol.">
        <title>The Global Catalogue of Microorganisms (GCM) 10K type strain sequencing project: providing services to taxonomists for standard genome sequencing and annotation.</title>
        <authorList>
            <consortium name="The Broad Institute Genomics Platform"/>
            <consortium name="The Broad Institute Genome Sequencing Center for Infectious Disease"/>
            <person name="Wu L."/>
            <person name="Ma J."/>
        </authorList>
    </citation>
    <scope>NUCLEOTIDE SEQUENCE [LARGE SCALE GENOMIC DNA]</scope>
    <source>
        <strain evidence="2">CGMCC 1.15475</strain>
    </source>
</reference>
<proteinExistence type="predicted"/>
<dbReference type="EMBL" id="JBHUFW010000005">
    <property type="protein sequence ID" value="MFD1862980.1"/>
    <property type="molecule type" value="Genomic_DNA"/>
</dbReference>
<organism evidence="1 2">
    <name type="scientific">Planococcus chinensis</name>
    <dbReference type="NCBI Taxonomy" id="272917"/>
    <lineage>
        <taxon>Bacteria</taxon>
        <taxon>Bacillati</taxon>
        <taxon>Bacillota</taxon>
        <taxon>Bacilli</taxon>
        <taxon>Bacillales</taxon>
        <taxon>Caryophanaceae</taxon>
        <taxon>Planococcus</taxon>
    </lineage>
</organism>
<keyword evidence="2" id="KW-1185">Reference proteome</keyword>
<accession>A0ABW4QH95</accession>
<evidence type="ECO:0000313" key="1">
    <source>
        <dbReference type="EMBL" id="MFD1862980.1"/>
    </source>
</evidence>
<sequence>MKYFTKQWYDEMQVSGYLAYHETLEEWQEELAYYIEEGIDYEEANRNNLEDMREDLLKFLPEPFHPYIYDGTIGHGFPPQELRELAKKWELEHEARLEALSDDYSRHYESIKGELPSGAVQLMEQSLHDAEVLSVEKSEGTLAIKLDMSGGFHYFTDILVTFTGVTEAELPDDFAGASWLYNEIYLADGGFDLRVLFDGPMVEVKIKAQDVNIEVLE</sequence>
<dbReference type="InterPro" id="IPR025144">
    <property type="entry name" value="DUF4085"/>
</dbReference>
<protein>
    <submittedName>
        <fullName evidence="1">DUF4085 family protein</fullName>
    </submittedName>
</protein>
<dbReference type="Pfam" id="PF13315">
    <property type="entry name" value="DUF4085"/>
    <property type="match status" value="1"/>
</dbReference>
<evidence type="ECO:0000313" key="2">
    <source>
        <dbReference type="Proteomes" id="UP001597273"/>
    </source>
</evidence>
<name>A0ABW4QH95_9BACL</name>
<dbReference type="Proteomes" id="UP001597273">
    <property type="component" value="Unassembled WGS sequence"/>
</dbReference>
<gene>
    <name evidence="1" type="ORF">ACFSDB_08550</name>
</gene>
<dbReference type="RefSeq" id="WP_204891885.1">
    <property type="nucleotide sequence ID" value="NZ_JBHUFW010000005.1"/>
</dbReference>